<protein>
    <recommendedName>
        <fullName evidence="3">DDE Tnp4 domain-containing protein</fullName>
    </recommendedName>
</protein>
<dbReference type="AlphaFoldDB" id="A0A1J9R6J2"/>
<dbReference type="VEuPathDB" id="FungiDB:ACJ73_05037"/>
<sequence length="84" mass="9699">MFHHSTDTISKIFHEILTALYEFYVRVVHLPACQIEYSRVALSDNPKQWPFFKGCIGALDGTHLPIAVPTKQQSAWRNRKGWIS</sequence>
<dbReference type="STRING" id="1658174.A0A1J9R6J2"/>
<comment type="caution">
    <text evidence="1">The sequence shown here is derived from an EMBL/GenBank/DDBJ whole genome shotgun (WGS) entry which is preliminary data.</text>
</comment>
<accession>A0A1J9R6J2</accession>
<gene>
    <name evidence="1" type="ORF">ACJ73_05037</name>
</gene>
<evidence type="ECO:0008006" key="3">
    <source>
        <dbReference type="Google" id="ProtNLM"/>
    </source>
</evidence>
<name>A0A1J9R6J2_9EURO</name>
<reference evidence="1 2" key="1">
    <citation type="submission" date="2015-08" db="EMBL/GenBank/DDBJ databases">
        <title>Emmonsia species relationships and genome sequence.</title>
        <authorList>
            <person name="Cuomo C.A."/>
            <person name="Schwartz I.S."/>
            <person name="Kenyon C."/>
            <person name="De Hoog G.S."/>
            <person name="Govender N.P."/>
            <person name="Botha A."/>
            <person name="Moreno L."/>
            <person name="De Vries M."/>
            <person name="Munoz J.F."/>
            <person name="Stielow J.B."/>
        </authorList>
    </citation>
    <scope>NUCLEOTIDE SEQUENCE [LARGE SCALE GENOMIC DNA]</scope>
    <source>
        <strain evidence="1 2">EI222</strain>
    </source>
</reference>
<organism evidence="1 2">
    <name type="scientific">Blastomyces percursus</name>
    <dbReference type="NCBI Taxonomy" id="1658174"/>
    <lineage>
        <taxon>Eukaryota</taxon>
        <taxon>Fungi</taxon>
        <taxon>Dikarya</taxon>
        <taxon>Ascomycota</taxon>
        <taxon>Pezizomycotina</taxon>
        <taxon>Eurotiomycetes</taxon>
        <taxon>Eurotiomycetidae</taxon>
        <taxon>Onygenales</taxon>
        <taxon>Ajellomycetaceae</taxon>
        <taxon>Blastomyces</taxon>
    </lineage>
</organism>
<keyword evidence="2" id="KW-1185">Reference proteome</keyword>
<dbReference type="Proteomes" id="UP000242791">
    <property type="component" value="Unassembled WGS sequence"/>
</dbReference>
<dbReference type="EMBL" id="LGTZ01000751">
    <property type="protein sequence ID" value="OJD23612.1"/>
    <property type="molecule type" value="Genomic_DNA"/>
</dbReference>
<dbReference type="OrthoDB" id="4954565at2759"/>
<evidence type="ECO:0000313" key="1">
    <source>
        <dbReference type="EMBL" id="OJD23612.1"/>
    </source>
</evidence>
<evidence type="ECO:0000313" key="2">
    <source>
        <dbReference type="Proteomes" id="UP000242791"/>
    </source>
</evidence>
<proteinExistence type="predicted"/>